<gene>
    <name evidence="1" type="ORF">SAMN05660733_03813</name>
</gene>
<proteinExistence type="predicted"/>
<accession>A0A1W2EBH4</accession>
<evidence type="ECO:0000313" key="2">
    <source>
        <dbReference type="Proteomes" id="UP000192840"/>
    </source>
</evidence>
<dbReference type="STRING" id="40571.SAMN05660733_03813"/>
<dbReference type="Proteomes" id="UP000192840">
    <property type="component" value="Unassembled WGS sequence"/>
</dbReference>
<name>A0A1W2EBH4_9PSEU</name>
<keyword evidence="2" id="KW-1185">Reference proteome</keyword>
<evidence type="ECO:0000313" key="1">
    <source>
        <dbReference type="EMBL" id="SMD06686.1"/>
    </source>
</evidence>
<dbReference type="EMBL" id="FWYC01000009">
    <property type="protein sequence ID" value="SMD06686.1"/>
    <property type="molecule type" value="Genomic_DNA"/>
</dbReference>
<sequence length="101" mass="11239">MWVRGRQLRELETMLLGYGIALEVHGITESFLLNPGGPFSDWLYARFGWGMACGWAHAITENAGKEAPLDLFFRLADEYRTEDLSASVTMTAASDAAPRLE</sequence>
<organism evidence="1 2">
    <name type="scientific">Lentzea albidocapillata</name>
    <dbReference type="NCBI Taxonomy" id="40571"/>
    <lineage>
        <taxon>Bacteria</taxon>
        <taxon>Bacillati</taxon>
        <taxon>Actinomycetota</taxon>
        <taxon>Actinomycetes</taxon>
        <taxon>Pseudonocardiales</taxon>
        <taxon>Pseudonocardiaceae</taxon>
        <taxon>Lentzea</taxon>
    </lineage>
</organism>
<protein>
    <submittedName>
        <fullName evidence="1">Uncharacterized protein</fullName>
    </submittedName>
</protein>
<dbReference type="AlphaFoldDB" id="A0A1W2EBH4"/>
<reference evidence="2" key="1">
    <citation type="submission" date="2017-04" db="EMBL/GenBank/DDBJ databases">
        <authorList>
            <person name="Varghese N."/>
            <person name="Submissions S."/>
        </authorList>
    </citation>
    <scope>NUCLEOTIDE SEQUENCE [LARGE SCALE GENOMIC DNA]</scope>
    <source>
        <strain evidence="2">DSM 44073</strain>
    </source>
</reference>